<feature type="domain" description="FecR protein" evidence="3">
    <location>
        <begin position="193"/>
        <end position="288"/>
    </location>
</feature>
<dbReference type="PANTHER" id="PTHR30273">
    <property type="entry name" value="PERIPLASMIC SIGNAL SENSOR AND SIGMA FACTOR ACTIVATOR FECR-RELATED"/>
    <property type="match status" value="1"/>
</dbReference>
<dbReference type="Pfam" id="PF04773">
    <property type="entry name" value="FecR"/>
    <property type="match status" value="1"/>
</dbReference>
<evidence type="ECO:0000256" key="2">
    <source>
        <dbReference type="SAM" id="Phobius"/>
    </source>
</evidence>
<dbReference type="PANTHER" id="PTHR30273:SF2">
    <property type="entry name" value="PROTEIN FECR"/>
    <property type="match status" value="1"/>
</dbReference>
<name>A0A1W2CTT0_9SPHI</name>
<dbReference type="AlphaFoldDB" id="A0A1W2CTT0"/>
<dbReference type="Gene3D" id="3.55.50.30">
    <property type="match status" value="1"/>
</dbReference>
<keyword evidence="6" id="KW-1185">Reference proteome</keyword>
<reference evidence="6" key="1">
    <citation type="submission" date="2017-04" db="EMBL/GenBank/DDBJ databases">
        <authorList>
            <person name="Varghese N."/>
            <person name="Submissions S."/>
        </authorList>
    </citation>
    <scope>NUCLEOTIDE SEQUENCE [LARGE SCALE GENOMIC DNA]</scope>
    <source>
        <strain evidence="6">DSM 12126</strain>
    </source>
</reference>
<keyword evidence="2" id="KW-0812">Transmembrane</keyword>
<dbReference type="InterPro" id="IPR006860">
    <property type="entry name" value="FecR"/>
</dbReference>
<protein>
    <submittedName>
        <fullName evidence="5">FecR family protein</fullName>
    </submittedName>
</protein>
<feature type="transmembrane region" description="Helical" evidence="2">
    <location>
        <begin position="73"/>
        <end position="94"/>
    </location>
</feature>
<evidence type="ECO:0000313" key="6">
    <source>
        <dbReference type="Proteomes" id="UP000192756"/>
    </source>
</evidence>
<dbReference type="Pfam" id="PF16344">
    <property type="entry name" value="FecR_C"/>
    <property type="match status" value="1"/>
</dbReference>
<dbReference type="STRING" id="151894.SAMN04488524_3213"/>
<dbReference type="InterPro" id="IPR012373">
    <property type="entry name" value="Ferrdict_sens_TM"/>
</dbReference>
<dbReference type="Gene3D" id="2.60.120.1440">
    <property type="match status" value="1"/>
</dbReference>
<gene>
    <name evidence="5" type="ORF">SAMN04488524_3213</name>
</gene>
<proteinExistence type="predicted"/>
<dbReference type="GO" id="GO:0016989">
    <property type="term" value="F:sigma factor antagonist activity"/>
    <property type="evidence" value="ECO:0007669"/>
    <property type="project" value="TreeGrafter"/>
</dbReference>
<evidence type="ECO:0000259" key="3">
    <source>
        <dbReference type="Pfam" id="PF04773"/>
    </source>
</evidence>
<evidence type="ECO:0000256" key="1">
    <source>
        <dbReference type="SAM" id="MobiDB-lite"/>
    </source>
</evidence>
<dbReference type="Proteomes" id="UP000192756">
    <property type="component" value="Unassembled WGS sequence"/>
</dbReference>
<sequence>MFFTIAMNTEKAIELLKKYENGTISAEDKALLETWYIQKAAQSKFQLSIQALEESVEHLKTRLPLIEAKKVKLWPRAVGIAAAVIGLAVGVYFFTAPSNNTSLLSSRTNAKDLNDIAPGGNRATLTLANGKTINLSDKKSGVIVGDALTYDDNTLVIRSDSEGPKDRSLETRDDKQDNNGSSSRGNEGPITAITPRGGTYSIILQDGTKVWLNADSKLEFFSNYRNKLQRIVKLIKGEAYLEVAKDAKRPFKVQTAGQEITVLGTHFNISAYPDDVGIKTTLVEGSVKVGAMQSLSASGGEKPEGREVVLKPNEQSLIANNNITVTEVNAAQAIAWKNGKFAFENEPLASVMKKVARWYNVTVIFDKQALKNITFDGSLSRYDNVSRILKSIEFAGKVKFKIEGQKIIVTE</sequence>
<accession>A0A1W2CTT0</accession>
<dbReference type="InterPro" id="IPR032508">
    <property type="entry name" value="FecR_C"/>
</dbReference>
<dbReference type="EMBL" id="FWXT01000002">
    <property type="protein sequence ID" value="SMC88649.1"/>
    <property type="molecule type" value="Genomic_DNA"/>
</dbReference>
<feature type="region of interest" description="Disordered" evidence="1">
    <location>
        <begin position="159"/>
        <end position="192"/>
    </location>
</feature>
<feature type="compositionally biased region" description="Basic and acidic residues" evidence="1">
    <location>
        <begin position="159"/>
        <end position="177"/>
    </location>
</feature>
<evidence type="ECO:0000313" key="5">
    <source>
        <dbReference type="EMBL" id="SMC88649.1"/>
    </source>
</evidence>
<evidence type="ECO:0000259" key="4">
    <source>
        <dbReference type="Pfam" id="PF16344"/>
    </source>
</evidence>
<keyword evidence="2" id="KW-1133">Transmembrane helix</keyword>
<keyword evidence="2" id="KW-0472">Membrane</keyword>
<feature type="domain" description="Protein FecR C-terminal" evidence="4">
    <location>
        <begin position="340"/>
        <end position="409"/>
    </location>
</feature>
<organism evidence="5 6">
    <name type="scientific">Pedobacter africanus</name>
    <dbReference type="NCBI Taxonomy" id="151894"/>
    <lineage>
        <taxon>Bacteria</taxon>
        <taxon>Pseudomonadati</taxon>
        <taxon>Bacteroidota</taxon>
        <taxon>Sphingobacteriia</taxon>
        <taxon>Sphingobacteriales</taxon>
        <taxon>Sphingobacteriaceae</taxon>
        <taxon>Pedobacter</taxon>
    </lineage>
</organism>